<dbReference type="PANTHER" id="PTHR40115">
    <property type="entry name" value="INNER MEMBRANE PROTEIN WITH PEPSY TM HELIX"/>
    <property type="match status" value="1"/>
</dbReference>
<accession>A0A2D2LSY5</accession>
<feature type="transmembrane region" description="Helical" evidence="1">
    <location>
        <begin position="149"/>
        <end position="169"/>
    </location>
</feature>
<dbReference type="PANTHER" id="PTHR40115:SF1">
    <property type="entry name" value="INNER MEMBRANE PROTEIN WITH PEPSY TM HELIX"/>
    <property type="match status" value="1"/>
</dbReference>
<feature type="transmembrane region" description="Helical" evidence="1">
    <location>
        <begin position="16"/>
        <end position="37"/>
    </location>
</feature>
<sequence>MTMKDFRIYMRLGHRYIGFFMVGIMLVYSLSGMLLVFRDTDFLKSSKTVKQVVATNLDEKNLAKTLKMKNIDFREQQGDIQLFKDGQYNTKTGEVTYTSKKLPVVLDKMVNFHKAPSKGSMGGLNVLFGLSLLFFVLSSLFLFTPSSKIFKRGLAFVAVGAIMSVILLLL</sequence>
<evidence type="ECO:0000313" key="3">
    <source>
        <dbReference type="Proteomes" id="UP000229340"/>
    </source>
</evidence>
<name>A0A2D2LSY5_FAUOS</name>
<gene>
    <name evidence="2" type="ORF">NP7_01995</name>
</gene>
<evidence type="ECO:0000313" key="2">
    <source>
        <dbReference type="EMBL" id="ATR78148.1"/>
    </source>
</evidence>
<dbReference type="InterPro" id="IPR032307">
    <property type="entry name" value="PepSY_TM-like_2"/>
</dbReference>
<dbReference type="AlphaFoldDB" id="A0A2D2LSY5"/>
<dbReference type="EMBL" id="CP024443">
    <property type="protein sequence ID" value="ATR78148.1"/>
    <property type="molecule type" value="Genomic_DNA"/>
</dbReference>
<keyword evidence="1" id="KW-0472">Membrane</keyword>
<feature type="transmembrane region" description="Helical" evidence="1">
    <location>
        <begin position="124"/>
        <end position="143"/>
    </location>
</feature>
<proteinExistence type="predicted"/>
<evidence type="ECO:0008006" key="4">
    <source>
        <dbReference type="Google" id="ProtNLM"/>
    </source>
</evidence>
<reference evidence="3" key="1">
    <citation type="submission" date="2017-11" db="EMBL/GenBank/DDBJ databases">
        <title>Complete genome sequence of Moraxella osloensis NP7 isolated from human skin.</title>
        <authorList>
            <person name="Lee K."/>
            <person name="Lim J.Y."/>
            <person name="Hwang I."/>
        </authorList>
    </citation>
    <scope>NUCLEOTIDE SEQUENCE [LARGE SCALE GENOMIC DNA]</scope>
    <source>
        <strain evidence="3">NP7</strain>
    </source>
</reference>
<keyword evidence="1" id="KW-1133">Transmembrane helix</keyword>
<dbReference type="Proteomes" id="UP000229340">
    <property type="component" value="Chromosome"/>
</dbReference>
<keyword evidence="1" id="KW-0812">Transmembrane</keyword>
<evidence type="ECO:0000256" key="1">
    <source>
        <dbReference type="SAM" id="Phobius"/>
    </source>
</evidence>
<protein>
    <recommendedName>
        <fullName evidence="4">PepSY domain-containing protein</fullName>
    </recommendedName>
</protein>
<organism evidence="2 3">
    <name type="scientific">Faucicola osloensis</name>
    <name type="common">Moraxella osloensis</name>
    <dbReference type="NCBI Taxonomy" id="34062"/>
    <lineage>
        <taxon>Bacteria</taxon>
        <taxon>Pseudomonadati</taxon>
        <taxon>Pseudomonadota</taxon>
        <taxon>Gammaproteobacteria</taxon>
        <taxon>Moraxellales</taxon>
        <taxon>Moraxellaceae</taxon>
        <taxon>Faucicola</taxon>
    </lineage>
</organism>